<reference evidence="5 6" key="1">
    <citation type="journal article" date="2023" name="Hortic Res">
        <title>Pangenome of water caltrop reveals structural variations and asymmetric subgenome divergence after allopolyploidization.</title>
        <authorList>
            <person name="Zhang X."/>
            <person name="Chen Y."/>
            <person name="Wang L."/>
            <person name="Yuan Y."/>
            <person name="Fang M."/>
            <person name="Shi L."/>
            <person name="Lu R."/>
            <person name="Comes H.P."/>
            <person name="Ma Y."/>
            <person name="Chen Y."/>
            <person name="Huang G."/>
            <person name="Zhou Y."/>
            <person name="Zheng Z."/>
            <person name="Qiu Y."/>
        </authorList>
    </citation>
    <scope>NUCLEOTIDE SEQUENCE [LARGE SCALE GENOMIC DNA]</scope>
    <source>
        <tissue evidence="5">Roots</tissue>
    </source>
</reference>
<dbReference type="Proteomes" id="UP001345219">
    <property type="component" value="Chromosome 6"/>
</dbReference>
<sequence length="110" mass="12255">MADLILGSVVNSITEQVTSLISREIGGAWPAKAELKKLGKTVSAITALLDEAERRQVEDKTIKDWLKKLSDAVYEADDLLDDDYTQIKRRALMGGDRNNRMILLLEQGPL</sequence>
<dbReference type="AlphaFoldDB" id="A0AAN7K0G9"/>
<evidence type="ECO:0000313" key="6">
    <source>
        <dbReference type="Proteomes" id="UP001345219"/>
    </source>
</evidence>
<keyword evidence="2" id="KW-0547">Nucleotide-binding</keyword>
<name>A0AAN7K0G9_9MYRT</name>
<dbReference type="Gene3D" id="1.20.5.4130">
    <property type="match status" value="1"/>
</dbReference>
<evidence type="ECO:0000259" key="4">
    <source>
        <dbReference type="PROSITE" id="PS51153"/>
    </source>
</evidence>
<dbReference type="GO" id="GO:0006952">
    <property type="term" value="P:defense response"/>
    <property type="evidence" value="ECO:0007669"/>
    <property type="project" value="UniProtKB-KW"/>
</dbReference>
<comment type="caution">
    <text evidence="5">The sequence shown here is derived from an EMBL/GenBank/DDBJ whole genome shotgun (WGS) entry which is preliminary data.</text>
</comment>
<evidence type="ECO:0000313" key="5">
    <source>
        <dbReference type="EMBL" id="KAK4756217.1"/>
    </source>
</evidence>
<protein>
    <recommendedName>
        <fullName evidence="4">RPW8 domain-containing protein</fullName>
    </recommendedName>
</protein>
<dbReference type="GO" id="GO:0000166">
    <property type="term" value="F:nucleotide binding"/>
    <property type="evidence" value="ECO:0007669"/>
    <property type="project" value="UniProtKB-KW"/>
</dbReference>
<dbReference type="Pfam" id="PF18052">
    <property type="entry name" value="Rx_N"/>
    <property type="match status" value="1"/>
</dbReference>
<dbReference type="InterPro" id="IPR041118">
    <property type="entry name" value="Rx_N"/>
</dbReference>
<feature type="domain" description="RPW8" evidence="4">
    <location>
        <begin position="1"/>
        <end position="110"/>
    </location>
</feature>
<dbReference type="EMBL" id="JAXIOK010000013">
    <property type="protein sequence ID" value="KAK4756217.1"/>
    <property type="molecule type" value="Genomic_DNA"/>
</dbReference>
<accession>A0AAN7K0G9</accession>
<organism evidence="5 6">
    <name type="scientific">Trapa incisa</name>
    <dbReference type="NCBI Taxonomy" id="236973"/>
    <lineage>
        <taxon>Eukaryota</taxon>
        <taxon>Viridiplantae</taxon>
        <taxon>Streptophyta</taxon>
        <taxon>Embryophyta</taxon>
        <taxon>Tracheophyta</taxon>
        <taxon>Spermatophyta</taxon>
        <taxon>Magnoliopsida</taxon>
        <taxon>eudicotyledons</taxon>
        <taxon>Gunneridae</taxon>
        <taxon>Pentapetalae</taxon>
        <taxon>rosids</taxon>
        <taxon>malvids</taxon>
        <taxon>Myrtales</taxon>
        <taxon>Lythraceae</taxon>
        <taxon>Trapa</taxon>
    </lineage>
</organism>
<evidence type="ECO:0000256" key="1">
    <source>
        <dbReference type="ARBA" id="ARBA00022737"/>
    </source>
</evidence>
<gene>
    <name evidence="5" type="ORF">SAY87_006344</name>
</gene>
<evidence type="ECO:0000256" key="2">
    <source>
        <dbReference type="ARBA" id="ARBA00022741"/>
    </source>
</evidence>
<keyword evidence="3" id="KW-0611">Plant defense</keyword>
<evidence type="ECO:0000256" key="3">
    <source>
        <dbReference type="ARBA" id="ARBA00022821"/>
    </source>
</evidence>
<proteinExistence type="predicted"/>
<dbReference type="InterPro" id="IPR008808">
    <property type="entry name" value="Powdery_mildew-R_dom"/>
</dbReference>
<dbReference type="PROSITE" id="PS51153">
    <property type="entry name" value="RPW8"/>
    <property type="match status" value="1"/>
</dbReference>
<keyword evidence="6" id="KW-1185">Reference proteome</keyword>
<keyword evidence="1" id="KW-0677">Repeat</keyword>